<protein>
    <submittedName>
        <fullName evidence="3">Metallo-dependent phosphatase-like protein</fullName>
    </submittedName>
</protein>
<dbReference type="InterPro" id="IPR029052">
    <property type="entry name" value="Metallo-depent_PP-like"/>
</dbReference>
<feature type="region of interest" description="Disordered" evidence="1">
    <location>
        <begin position="1"/>
        <end position="44"/>
    </location>
</feature>
<feature type="compositionally biased region" description="Basic and acidic residues" evidence="1">
    <location>
        <begin position="486"/>
        <end position="496"/>
    </location>
</feature>
<feature type="region of interest" description="Disordered" evidence="1">
    <location>
        <begin position="451"/>
        <end position="496"/>
    </location>
</feature>
<dbReference type="GO" id="GO:0005737">
    <property type="term" value="C:cytoplasm"/>
    <property type="evidence" value="ECO:0007669"/>
    <property type="project" value="TreeGrafter"/>
</dbReference>
<feature type="compositionally biased region" description="Acidic residues" evidence="1">
    <location>
        <begin position="454"/>
        <end position="485"/>
    </location>
</feature>
<gene>
    <name evidence="3" type="ORF">BCR39DRAFT_520794</name>
</gene>
<organism evidence="3 4">
    <name type="scientific">Naematelia encephala</name>
    <dbReference type="NCBI Taxonomy" id="71784"/>
    <lineage>
        <taxon>Eukaryota</taxon>
        <taxon>Fungi</taxon>
        <taxon>Dikarya</taxon>
        <taxon>Basidiomycota</taxon>
        <taxon>Agaricomycotina</taxon>
        <taxon>Tremellomycetes</taxon>
        <taxon>Tremellales</taxon>
        <taxon>Naemateliaceae</taxon>
        <taxon>Naematelia</taxon>
    </lineage>
</organism>
<name>A0A1Y2BE31_9TREE</name>
<dbReference type="InParanoid" id="A0A1Y2BE31"/>
<dbReference type="SUPFAM" id="SSF56300">
    <property type="entry name" value="Metallo-dependent phosphatases"/>
    <property type="match status" value="1"/>
</dbReference>
<dbReference type="EMBL" id="MCFC01000007">
    <property type="protein sequence ID" value="ORY33024.1"/>
    <property type="molecule type" value="Genomic_DNA"/>
</dbReference>
<evidence type="ECO:0000259" key="2">
    <source>
        <dbReference type="Pfam" id="PF00149"/>
    </source>
</evidence>
<dbReference type="GO" id="GO:0016791">
    <property type="term" value="F:phosphatase activity"/>
    <property type="evidence" value="ECO:0007669"/>
    <property type="project" value="TreeGrafter"/>
</dbReference>
<evidence type="ECO:0000256" key="1">
    <source>
        <dbReference type="SAM" id="MobiDB-lite"/>
    </source>
</evidence>
<dbReference type="AlphaFoldDB" id="A0A1Y2BE31"/>
<evidence type="ECO:0000313" key="4">
    <source>
        <dbReference type="Proteomes" id="UP000193986"/>
    </source>
</evidence>
<dbReference type="GO" id="GO:0000298">
    <property type="term" value="F:endopolyphosphatase activity"/>
    <property type="evidence" value="ECO:0007669"/>
    <property type="project" value="TreeGrafter"/>
</dbReference>
<dbReference type="InterPro" id="IPR004843">
    <property type="entry name" value="Calcineurin-like_PHP"/>
</dbReference>
<accession>A0A1Y2BE31</accession>
<keyword evidence="4" id="KW-1185">Reference proteome</keyword>
<evidence type="ECO:0000313" key="3">
    <source>
        <dbReference type="EMBL" id="ORY33024.1"/>
    </source>
</evidence>
<comment type="caution">
    <text evidence="3">The sequence shown here is derived from an EMBL/GenBank/DDBJ whole genome shotgun (WGS) entry which is preliminary data.</text>
</comment>
<dbReference type="Proteomes" id="UP000193986">
    <property type="component" value="Unassembled WGS sequence"/>
</dbReference>
<dbReference type="OrthoDB" id="10267127at2759"/>
<dbReference type="Pfam" id="PF00149">
    <property type="entry name" value="Metallophos"/>
    <property type="match status" value="1"/>
</dbReference>
<feature type="domain" description="Calcineurin-like phosphoesterase" evidence="2">
    <location>
        <begin position="188"/>
        <end position="283"/>
    </location>
</feature>
<feature type="compositionally biased region" description="Pro residues" evidence="1">
    <location>
        <begin position="1"/>
        <end position="22"/>
    </location>
</feature>
<dbReference type="InterPro" id="IPR050126">
    <property type="entry name" value="Ap4A_hydrolase"/>
</dbReference>
<dbReference type="Gene3D" id="3.60.21.10">
    <property type="match status" value="1"/>
</dbReference>
<dbReference type="GO" id="GO:0006798">
    <property type="term" value="P:polyphosphate catabolic process"/>
    <property type="evidence" value="ECO:0007669"/>
    <property type="project" value="TreeGrafter"/>
</dbReference>
<dbReference type="PANTHER" id="PTHR42850">
    <property type="entry name" value="METALLOPHOSPHOESTERASE"/>
    <property type="match status" value="1"/>
</dbReference>
<proteinExistence type="predicted"/>
<sequence>MSDLESPPPQYDPVPSSQPTPGSPTHRQGFTDPYDQPSTIVPRPQLTSKNSIFDELLPVPSTTSIGLSSSSSTETGRPSYPVLRRIGALAVIVIFLSSITFLAGTTEDAKHTVGDAGLRKVFGVGSEAGVGGAGWVAQDLGDVQVTSTSSAVDAESTEDVKPKLDFEKYTMLHTIPPSSIDLTTPGRRTIFIGDVHGSYAPLLRLMDKLKYQTSHDFLIHVGDLIAKGEQNEEVLLWMNRHRVLGVRGNHDQPVIQWRNWMEWAGGENWQTYIDGLSSGPSEGMYRTLGRQGKMYPKGWEWNSEHWKIARTLKKQAYLYLLQLPLALHLPSLNTIVVHAGLLPHDPTKSISDSTQPLVAAAAAAETNSTNYNPSAGRLGEELSLLFDVAQNRDPWTLLNMRSVYTEGKKEGQVTKSSKKGTPWSEVWRDEMGRCEGEGSWYVAGMGEWTAEKEHDEDEGVESQEDGEADEMEDQAGDEVDTDTDTDDNKRKRDDDLKKIPCSPVTVIYGHAAGRGLDIKPFSKGLDTGCVYGKKLTALVLGDLSGLEGGETVRVGNHEGLLISEDCEKGGL</sequence>
<dbReference type="PANTHER" id="PTHR42850:SF4">
    <property type="entry name" value="ZINC-DEPENDENT ENDOPOLYPHOSPHATASE"/>
    <property type="match status" value="1"/>
</dbReference>
<reference evidence="3 4" key="1">
    <citation type="submission" date="2016-07" db="EMBL/GenBank/DDBJ databases">
        <title>Pervasive Adenine N6-methylation of Active Genes in Fungi.</title>
        <authorList>
            <consortium name="DOE Joint Genome Institute"/>
            <person name="Mondo S.J."/>
            <person name="Dannebaum R.O."/>
            <person name="Kuo R.C."/>
            <person name="Labutti K."/>
            <person name="Haridas S."/>
            <person name="Kuo A."/>
            <person name="Salamov A."/>
            <person name="Ahrendt S.R."/>
            <person name="Lipzen A."/>
            <person name="Sullivan W."/>
            <person name="Andreopoulos W.B."/>
            <person name="Clum A."/>
            <person name="Lindquist E."/>
            <person name="Daum C."/>
            <person name="Ramamoorthy G.K."/>
            <person name="Gryganskyi A."/>
            <person name="Culley D."/>
            <person name="Magnuson J.K."/>
            <person name="James T.Y."/>
            <person name="O'Malley M.A."/>
            <person name="Stajich J.E."/>
            <person name="Spatafora J.W."/>
            <person name="Visel A."/>
            <person name="Grigoriev I.V."/>
        </authorList>
    </citation>
    <scope>NUCLEOTIDE SEQUENCE [LARGE SCALE GENOMIC DNA]</scope>
    <source>
        <strain evidence="3 4">68-887.2</strain>
    </source>
</reference>
<dbReference type="STRING" id="71784.A0A1Y2BE31"/>